<evidence type="ECO:0000256" key="8">
    <source>
        <dbReference type="ARBA" id="ARBA00022792"/>
    </source>
</evidence>
<feature type="transmembrane region" description="Helical" evidence="18">
    <location>
        <begin position="12"/>
        <end position="32"/>
    </location>
</feature>
<evidence type="ECO:0000256" key="17">
    <source>
        <dbReference type="ARBA" id="ARBA00049551"/>
    </source>
</evidence>
<dbReference type="EC" id="7.1.1.2" evidence="3"/>
<dbReference type="GO" id="GO:0006120">
    <property type="term" value="P:mitochondrial electron transport, NADH to ubiquinone"/>
    <property type="evidence" value="ECO:0007669"/>
    <property type="project" value="TreeGrafter"/>
</dbReference>
<accession>A0A4Y5QHT4</accession>
<geneLocation type="mitochondrion" evidence="20"/>
<dbReference type="GO" id="GO:0005743">
    <property type="term" value="C:mitochondrial inner membrane"/>
    <property type="evidence" value="ECO:0007669"/>
    <property type="project" value="UniProtKB-SubCell"/>
</dbReference>
<evidence type="ECO:0000256" key="4">
    <source>
        <dbReference type="ARBA" id="ARBA00021008"/>
    </source>
</evidence>
<feature type="transmembrane region" description="Helical" evidence="18">
    <location>
        <begin position="44"/>
        <end position="67"/>
    </location>
</feature>
<evidence type="ECO:0000256" key="9">
    <source>
        <dbReference type="ARBA" id="ARBA00022967"/>
    </source>
</evidence>
<evidence type="ECO:0000259" key="19">
    <source>
        <dbReference type="Pfam" id="PF00361"/>
    </source>
</evidence>
<evidence type="ECO:0000256" key="11">
    <source>
        <dbReference type="ARBA" id="ARBA00022989"/>
    </source>
</evidence>
<keyword evidence="8" id="KW-0999">Mitochondrion inner membrane</keyword>
<protein>
    <recommendedName>
        <fullName evidence="4">NADH-ubiquinone oxidoreductase chain 2</fullName>
        <ecNumber evidence="3">7.1.1.2</ecNumber>
    </recommendedName>
    <alternativeName>
        <fullName evidence="16">NADH dehydrogenase subunit 2</fullName>
    </alternativeName>
</protein>
<name>A0A4Y5QHT4_TRIMX</name>
<comment type="subcellular location">
    <subcellularLocation>
        <location evidence="1">Mitochondrion inner membrane</location>
        <topology evidence="1">Multi-pass membrane protein</topology>
    </subcellularLocation>
</comment>
<dbReference type="Pfam" id="PF00361">
    <property type="entry name" value="Proton_antipo_M"/>
    <property type="match status" value="1"/>
</dbReference>
<keyword evidence="10" id="KW-0249">Electron transport</keyword>
<dbReference type="GO" id="GO:0008137">
    <property type="term" value="F:NADH dehydrogenase (ubiquinone) activity"/>
    <property type="evidence" value="ECO:0007669"/>
    <property type="project" value="UniProtKB-EC"/>
</dbReference>
<evidence type="ECO:0000256" key="18">
    <source>
        <dbReference type="SAM" id="Phobius"/>
    </source>
</evidence>
<dbReference type="PANTHER" id="PTHR46552:SF1">
    <property type="entry name" value="NADH-UBIQUINONE OXIDOREDUCTASE CHAIN 2"/>
    <property type="match status" value="1"/>
</dbReference>
<dbReference type="AlphaFoldDB" id="A0A4Y5QHT4"/>
<dbReference type="InterPro" id="IPR001750">
    <property type="entry name" value="ND/Mrp_TM"/>
</dbReference>
<evidence type="ECO:0000256" key="10">
    <source>
        <dbReference type="ARBA" id="ARBA00022982"/>
    </source>
</evidence>
<organism evidence="20">
    <name type="scientific">Tridacna maxima</name>
    <name type="common">Blue maxima clam</name>
    <dbReference type="NCBI Taxonomy" id="80832"/>
    <lineage>
        <taxon>Eukaryota</taxon>
        <taxon>Metazoa</taxon>
        <taxon>Spiralia</taxon>
        <taxon>Lophotrochozoa</taxon>
        <taxon>Mollusca</taxon>
        <taxon>Bivalvia</taxon>
        <taxon>Autobranchia</taxon>
        <taxon>Heteroconchia</taxon>
        <taxon>Euheterodonta</taxon>
        <taxon>Imparidentia</taxon>
        <taxon>Neoheterodontei</taxon>
        <taxon>Cardiida</taxon>
        <taxon>Cardioidea</taxon>
        <taxon>Cardiidae</taxon>
        <taxon>Tridacninae</taxon>
        <taxon>Tridacna</taxon>
    </lineage>
</organism>
<dbReference type="PANTHER" id="PTHR46552">
    <property type="entry name" value="NADH-UBIQUINONE OXIDOREDUCTASE CHAIN 2"/>
    <property type="match status" value="1"/>
</dbReference>
<keyword evidence="14 20" id="KW-0496">Mitochondrion</keyword>
<evidence type="ECO:0000256" key="7">
    <source>
        <dbReference type="ARBA" id="ARBA00022692"/>
    </source>
</evidence>
<dbReference type="EMBL" id="MK105973">
    <property type="protein sequence ID" value="QCX31178.1"/>
    <property type="molecule type" value="Genomic_DNA"/>
</dbReference>
<evidence type="ECO:0000256" key="15">
    <source>
        <dbReference type="ARBA" id="ARBA00023136"/>
    </source>
</evidence>
<evidence type="ECO:0000256" key="13">
    <source>
        <dbReference type="ARBA" id="ARBA00023075"/>
    </source>
</evidence>
<evidence type="ECO:0000256" key="16">
    <source>
        <dbReference type="ARBA" id="ARBA00031028"/>
    </source>
</evidence>
<keyword evidence="9" id="KW-1278">Translocase</keyword>
<evidence type="ECO:0000256" key="3">
    <source>
        <dbReference type="ARBA" id="ARBA00012944"/>
    </source>
</evidence>
<keyword evidence="13" id="KW-0830">Ubiquinone</keyword>
<feature type="transmembrane region" description="Helical" evidence="18">
    <location>
        <begin position="130"/>
        <end position="151"/>
    </location>
</feature>
<reference evidence="20" key="1">
    <citation type="journal article" date="2019" name="Mitochondrial DNA Part B Resour">
        <title>The complete mitochondrial genome of the giant clam, Tridacna maxima (Tridacnidae Tridacna).</title>
        <authorList>
            <person name="Ma H."/>
            <person name="Zhang Y."/>
            <person name="Zhang Y."/>
            <person name="Xiao S."/>
            <person name="Han C."/>
            <person name="Chen S."/>
            <person name="Yu Z."/>
        </authorList>
    </citation>
    <scope>NUCLEOTIDE SEQUENCE</scope>
</reference>
<evidence type="ECO:0000256" key="6">
    <source>
        <dbReference type="ARBA" id="ARBA00022660"/>
    </source>
</evidence>
<keyword evidence="7 18" id="KW-0812">Transmembrane</keyword>
<evidence type="ECO:0000256" key="5">
    <source>
        <dbReference type="ARBA" id="ARBA00022448"/>
    </source>
</evidence>
<evidence type="ECO:0000313" key="20">
    <source>
        <dbReference type="EMBL" id="QCX31178.1"/>
    </source>
</evidence>
<comment type="catalytic activity">
    <reaction evidence="17">
        <text>a ubiquinone + NADH + 5 H(+)(in) = a ubiquinol + NAD(+) + 4 H(+)(out)</text>
        <dbReference type="Rhea" id="RHEA:29091"/>
        <dbReference type="Rhea" id="RHEA-COMP:9565"/>
        <dbReference type="Rhea" id="RHEA-COMP:9566"/>
        <dbReference type="ChEBI" id="CHEBI:15378"/>
        <dbReference type="ChEBI" id="CHEBI:16389"/>
        <dbReference type="ChEBI" id="CHEBI:17976"/>
        <dbReference type="ChEBI" id="CHEBI:57540"/>
        <dbReference type="ChEBI" id="CHEBI:57945"/>
        <dbReference type="EC" id="7.1.1.2"/>
    </reaction>
</comment>
<dbReference type="InterPro" id="IPR050175">
    <property type="entry name" value="Complex_I_Subunit_2"/>
</dbReference>
<keyword evidence="6" id="KW-0679">Respiratory chain</keyword>
<sequence length="298" mass="32587">MMAIISKGAIGVMVGMEIAFFGVIPLMLLSGVKKSSNLSEAEAALVYFAFQSVGSMFLFLSLTLMIFSSIRSSLIWLMFITGMVSKLGIFPFHTWVATVTGLSSWLGILFILVLMKLAPYWMLSGLGLPVVVVSVMIALSCVTTMLGAIAACNQSTLRGVLGYSSLSQSGFMMSLSLANVYYYMWYFLCYTIIMCTLLIGCWQKGSSLLVMSLLASLSGVPPLMGMYMKLGGLYCLSSVSMSLCAFLMVWSLFGFFYYFNALVEVFYNSPTPESGEWSLVVSNIFLGPVMLVGLMPFM</sequence>
<feature type="transmembrane region" description="Helical" evidence="18">
    <location>
        <begin position="180"/>
        <end position="202"/>
    </location>
</feature>
<gene>
    <name evidence="20" type="primary">nad2</name>
</gene>
<comment type="similarity">
    <text evidence="2">Belongs to the complex I subunit 2 family.</text>
</comment>
<evidence type="ECO:0000256" key="12">
    <source>
        <dbReference type="ARBA" id="ARBA00023027"/>
    </source>
</evidence>
<keyword evidence="5" id="KW-0813">Transport</keyword>
<evidence type="ECO:0000256" key="1">
    <source>
        <dbReference type="ARBA" id="ARBA00004448"/>
    </source>
</evidence>
<evidence type="ECO:0000256" key="2">
    <source>
        <dbReference type="ARBA" id="ARBA00007012"/>
    </source>
</evidence>
<feature type="transmembrane region" description="Helical" evidence="18">
    <location>
        <begin position="102"/>
        <end position="123"/>
    </location>
</feature>
<feature type="domain" description="NADH:quinone oxidoreductase/Mrp antiporter transmembrane" evidence="19">
    <location>
        <begin position="23"/>
        <end position="199"/>
    </location>
</feature>
<proteinExistence type="inferred from homology"/>
<feature type="transmembrane region" description="Helical" evidence="18">
    <location>
        <begin position="279"/>
        <end position="297"/>
    </location>
</feature>
<keyword evidence="15 18" id="KW-0472">Membrane</keyword>
<keyword evidence="12" id="KW-0520">NAD</keyword>
<evidence type="ECO:0000256" key="14">
    <source>
        <dbReference type="ARBA" id="ARBA00023128"/>
    </source>
</evidence>
<feature type="transmembrane region" description="Helical" evidence="18">
    <location>
        <begin position="233"/>
        <end position="259"/>
    </location>
</feature>
<keyword evidence="11 18" id="KW-1133">Transmembrane helix</keyword>